<dbReference type="AlphaFoldDB" id="A0AAV1S373"/>
<dbReference type="Proteomes" id="UP001314170">
    <property type="component" value="Unassembled WGS sequence"/>
</dbReference>
<comment type="caution">
    <text evidence="2">The sequence shown here is derived from an EMBL/GenBank/DDBJ whole genome shotgun (WGS) entry which is preliminary data.</text>
</comment>
<evidence type="ECO:0000313" key="3">
    <source>
        <dbReference type="Proteomes" id="UP001314170"/>
    </source>
</evidence>
<reference evidence="2 3" key="1">
    <citation type="submission" date="2024-01" db="EMBL/GenBank/DDBJ databases">
        <authorList>
            <person name="Waweru B."/>
        </authorList>
    </citation>
    <scope>NUCLEOTIDE SEQUENCE [LARGE SCALE GENOMIC DNA]</scope>
</reference>
<accession>A0AAV1S373</accession>
<dbReference type="EMBL" id="CAWUPB010001161">
    <property type="protein sequence ID" value="CAK7344079.1"/>
    <property type="molecule type" value="Genomic_DNA"/>
</dbReference>
<evidence type="ECO:0000313" key="2">
    <source>
        <dbReference type="EMBL" id="CAK7344079.1"/>
    </source>
</evidence>
<protein>
    <submittedName>
        <fullName evidence="2">Uncharacterized protein</fullName>
    </submittedName>
</protein>
<keyword evidence="3" id="KW-1185">Reference proteome</keyword>
<name>A0AAV1S373_9ROSI</name>
<proteinExistence type="predicted"/>
<feature type="region of interest" description="Disordered" evidence="1">
    <location>
        <begin position="1"/>
        <end position="20"/>
    </location>
</feature>
<evidence type="ECO:0000256" key="1">
    <source>
        <dbReference type="SAM" id="MobiDB-lite"/>
    </source>
</evidence>
<sequence>MKADTITSENKKGRNGFFNSTIEVHERQPDTSRRVDVEESTTLLVIEVWHEL</sequence>
<gene>
    <name evidence="2" type="ORF">DCAF_LOCUS17611</name>
</gene>
<organism evidence="2 3">
    <name type="scientific">Dovyalis caffra</name>
    <dbReference type="NCBI Taxonomy" id="77055"/>
    <lineage>
        <taxon>Eukaryota</taxon>
        <taxon>Viridiplantae</taxon>
        <taxon>Streptophyta</taxon>
        <taxon>Embryophyta</taxon>
        <taxon>Tracheophyta</taxon>
        <taxon>Spermatophyta</taxon>
        <taxon>Magnoliopsida</taxon>
        <taxon>eudicotyledons</taxon>
        <taxon>Gunneridae</taxon>
        <taxon>Pentapetalae</taxon>
        <taxon>rosids</taxon>
        <taxon>fabids</taxon>
        <taxon>Malpighiales</taxon>
        <taxon>Salicaceae</taxon>
        <taxon>Flacourtieae</taxon>
        <taxon>Dovyalis</taxon>
    </lineage>
</organism>